<dbReference type="AlphaFoldDB" id="A0A0E9PLX3"/>
<name>A0A0E9PLX3_ANGAN</name>
<reference evidence="1" key="2">
    <citation type="journal article" date="2015" name="Fish Shellfish Immunol.">
        <title>Early steps in the European eel (Anguilla anguilla)-Vibrio vulnificus interaction in the gills: Role of the RtxA13 toxin.</title>
        <authorList>
            <person name="Callol A."/>
            <person name="Pajuelo D."/>
            <person name="Ebbesson L."/>
            <person name="Teles M."/>
            <person name="MacKenzie S."/>
            <person name="Amaro C."/>
        </authorList>
    </citation>
    <scope>NUCLEOTIDE SEQUENCE</scope>
</reference>
<reference evidence="1" key="1">
    <citation type="submission" date="2014-11" db="EMBL/GenBank/DDBJ databases">
        <authorList>
            <person name="Amaro Gonzalez C."/>
        </authorList>
    </citation>
    <scope>NUCLEOTIDE SEQUENCE</scope>
</reference>
<proteinExistence type="predicted"/>
<dbReference type="EMBL" id="GBXM01103477">
    <property type="protein sequence ID" value="JAH05100.1"/>
    <property type="molecule type" value="Transcribed_RNA"/>
</dbReference>
<sequence length="71" mass="8383">MTKIAWRPTKLERVNESQKYAQGATLYKKQDFSLRELGPILGLKSKYIFFCTLFKDLCFFCHSMISRITLK</sequence>
<organism evidence="1">
    <name type="scientific">Anguilla anguilla</name>
    <name type="common">European freshwater eel</name>
    <name type="synonym">Muraena anguilla</name>
    <dbReference type="NCBI Taxonomy" id="7936"/>
    <lineage>
        <taxon>Eukaryota</taxon>
        <taxon>Metazoa</taxon>
        <taxon>Chordata</taxon>
        <taxon>Craniata</taxon>
        <taxon>Vertebrata</taxon>
        <taxon>Euteleostomi</taxon>
        <taxon>Actinopterygii</taxon>
        <taxon>Neopterygii</taxon>
        <taxon>Teleostei</taxon>
        <taxon>Anguilliformes</taxon>
        <taxon>Anguillidae</taxon>
        <taxon>Anguilla</taxon>
    </lineage>
</organism>
<protein>
    <submittedName>
        <fullName evidence="1">Uncharacterized protein</fullName>
    </submittedName>
</protein>
<accession>A0A0E9PLX3</accession>
<evidence type="ECO:0000313" key="1">
    <source>
        <dbReference type="EMBL" id="JAH05100.1"/>
    </source>
</evidence>